<accession>A0A1I2WHT5</accession>
<reference evidence="3" key="1">
    <citation type="submission" date="2016-10" db="EMBL/GenBank/DDBJ databases">
        <authorList>
            <person name="Varghese N."/>
            <person name="Submissions S."/>
        </authorList>
    </citation>
    <scope>NUCLEOTIDE SEQUENCE [LARGE SCALE GENOMIC DNA]</scope>
    <source>
        <strain evidence="3">CGMCC 1.7739</strain>
    </source>
</reference>
<keyword evidence="2" id="KW-0030">Aminoacyl-tRNA synthetase</keyword>
<dbReference type="OrthoDB" id="346497at2157"/>
<protein>
    <submittedName>
        <fullName evidence="2">Prolyl-tRNA synthetase</fullName>
    </submittedName>
</protein>
<dbReference type="RefSeq" id="WP_092893852.1">
    <property type="nucleotide sequence ID" value="NZ_FOOQ01000008.1"/>
</dbReference>
<keyword evidence="2" id="KW-0436">Ligase</keyword>
<feature type="region of interest" description="Disordered" evidence="1">
    <location>
        <begin position="60"/>
        <end position="79"/>
    </location>
</feature>
<dbReference type="InterPro" id="IPR047676">
    <property type="entry name" value="FxLYD_dom"/>
</dbReference>
<dbReference type="Proteomes" id="UP000198876">
    <property type="component" value="Unassembled WGS sequence"/>
</dbReference>
<evidence type="ECO:0000313" key="3">
    <source>
        <dbReference type="Proteomes" id="UP000198876"/>
    </source>
</evidence>
<evidence type="ECO:0000313" key="2">
    <source>
        <dbReference type="EMBL" id="SFG99121.1"/>
    </source>
</evidence>
<dbReference type="NCBIfam" id="NF038353">
    <property type="entry name" value="FxLYD_dom"/>
    <property type="match status" value="1"/>
</dbReference>
<evidence type="ECO:0000256" key="1">
    <source>
        <dbReference type="SAM" id="MobiDB-lite"/>
    </source>
</evidence>
<feature type="compositionally biased region" description="Low complexity" evidence="1">
    <location>
        <begin position="67"/>
        <end position="79"/>
    </location>
</feature>
<sequence>MTSGSEAGDARDSAIQEQSERPTRRRVLASVGGAATAILAGCAGSDRSSDYVDGEIDASELDVSDNSSRSASEMSTASSLAQVEKTEAASSLDSLELDDHYFTVVDGYKGPVVRGTVTNTSNETVALAEVRVRVFDDTGTYLGLYLDSVGELGPETTWQFEAILLASLDDIATYDIAVFGIPE</sequence>
<feature type="compositionally biased region" description="Basic and acidic residues" evidence="1">
    <location>
        <begin position="8"/>
        <end position="22"/>
    </location>
</feature>
<organism evidence="2 3">
    <name type="scientific">Halopelagius inordinatus</name>
    <dbReference type="NCBI Taxonomy" id="553467"/>
    <lineage>
        <taxon>Archaea</taxon>
        <taxon>Methanobacteriati</taxon>
        <taxon>Methanobacteriota</taxon>
        <taxon>Stenosarchaea group</taxon>
        <taxon>Halobacteria</taxon>
        <taxon>Halobacteriales</taxon>
        <taxon>Haloferacaceae</taxon>
    </lineage>
</organism>
<proteinExistence type="predicted"/>
<keyword evidence="3" id="KW-1185">Reference proteome</keyword>
<name>A0A1I2WHT5_9EURY</name>
<dbReference type="GO" id="GO:0004812">
    <property type="term" value="F:aminoacyl-tRNA ligase activity"/>
    <property type="evidence" value="ECO:0007669"/>
    <property type="project" value="UniProtKB-KW"/>
</dbReference>
<dbReference type="EMBL" id="FOOQ01000008">
    <property type="protein sequence ID" value="SFG99121.1"/>
    <property type="molecule type" value="Genomic_DNA"/>
</dbReference>
<feature type="region of interest" description="Disordered" evidence="1">
    <location>
        <begin position="1"/>
        <end position="28"/>
    </location>
</feature>
<dbReference type="AlphaFoldDB" id="A0A1I2WHT5"/>
<gene>
    <name evidence="2" type="ORF">SAMN04488063_3498</name>
</gene>